<gene>
    <name evidence="2" type="ORF">ECPE_LOCUS3303</name>
</gene>
<feature type="domain" description="Rho-GAP" evidence="1">
    <location>
        <begin position="277"/>
        <end position="481"/>
    </location>
</feature>
<evidence type="ECO:0000313" key="3">
    <source>
        <dbReference type="Proteomes" id="UP000272942"/>
    </source>
</evidence>
<protein>
    <submittedName>
        <fullName evidence="4">Rho-GAP domain-containing protein</fullName>
    </submittedName>
</protein>
<sequence length="537" mass="61289">MYKFSYPQLTQISENTDPDIFFALLSSDLHILCLTIIDSRLIGELALLSPQLILPVGDAQGRTHYILLVTEREREQWRVAMDTQKMHYQILLYKTEQKPAPSTNTGTVEPVVTDSLARAQTLPNTSRAEPSQAEINELLKHYSQRELKLFKLNKTGTAILHSYHVRIEVDSYGQYEEVARTRVVTRFADPEWHQTFDLHVDDAHQICFTIYRHCDYVGYVELVLDRSNLSYSNEVRLIDTHETGQKMIYFTFSLTFRERTFLKHDNIKQQKEGIFSVPLMSLIKHEKQLRSKGGGKTPEPLVPRIVTSCVDEIERRGLKEVGLYRICGANSDIQTMITLFNQDQEEAIGRLPTLEISVIASVLKQFFRDLPEPLLTDEGSVALMAAVENPDENQRNKSLFDCISQLPTANRDTFTFLATHLITVARYKETNMMDLGNLALIWSTAIFQTSSETLRIHTGVKITPGTGTYMDSLNREAAVGFHQTKTLSIILTAAQTGKLKWPQRDGRRLGGREDPERGTRQCDSLKCVEQVELFVER</sequence>
<dbReference type="Proteomes" id="UP000272942">
    <property type="component" value="Unassembled WGS sequence"/>
</dbReference>
<dbReference type="EMBL" id="UZAN01040272">
    <property type="protein sequence ID" value="VDP69074.1"/>
    <property type="molecule type" value="Genomic_DNA"/>
</dbReference>
<dbReference type="Gene3D" id="2.60.40.150">
    <property type="entry name" value="C2 domain"/>
    <property type="match status" value="1"/>
</dbReference>
<dbReference type="Pfam" id="PF00620">
    <property type="entry name" value="RhoGAP"/>
    <property type="match status" value="1"/>
</dbReference>
<dbReference type="Gene3D" id="1.10.555.10">
    <property type="entry name" value="Rho GTPase activation protein"/>
    <property type="match status" value="1"/>
</dbReference>
<organism evidence="4">
    <name type="scientific">Echinostoma caproni</name>
    <dbReference type="NCBI Taxonomy" id="27848"/>
    <lineage>
        <taxon>Eukaryota</taxon>
        <taxon>Metazoa</taxon>
        <taxon>Spiralia</taxon>
        <taxon>Lophotrochozoa</taxon>
        <taxon>Platyhelminthes</taxon>
        <taxon>Trematoda</taxon>
        <taxon>Digenea</taxon>
        <taxon>Plagiorchiida</taxon>
        <taxon>Echinostomata</taxon>
        <taxon>Echinostomatoidea</taxon>
        <taxon>Echinostomatidae</taxon>
        <taxon>Echinostoma</taxon>
    </lineage>
</organism>
<dbReference type="GO" id="GO:0016020">
    <property type="term" value="C:membrane"/>
    <property type="evidence" value="ECO:0007669"/>
    <property type="project" value="TreeGrafter"/>
</dbReference>
<evidence type="ECO:0000259" key="1">
    <source>
        <dbReference type="PROSITE" id="PS50238"/>
    </source>
</evidence>
<evidence type="ECO:0000313" key="2">
    <source>
        <dbReference type="EMBL" id="VDP69074.1"/>
    </source>
</evidence>
<dbReference type="InterPro" id="IPR008936">
    <property type="entry name" value="Rho_GTPase_activation_prot"/>
</dbReference>
<dbReference type="SMART" id="SM00324">
    <property type="entry name" value="RhoGAP"/>
    <property type="match status" value="1"/>
</dbReference>
<proteinExistence type="predicted"/>
<dbReference type="AlphaFoldDB" id="A0A183A8L8"/>
<dbReference type="WBParaSite" id="ECPE_0000330601-mRNA-1">
    <property type="protein sequence ID" value="ECPE_0000330601-mRNA-1"/>
    <property type="gene ID" value="ECPE_0000330601"/>
</dbReference>
<dbReference type="OrthoDB" id="5873004at2759"/>
<reference evidence="2 3" key="2">
    <citation type="submission" date="2018-11" db="EMBL/GenBank/DDBJ databases">
        <authorList>
            <consortium name="Pathogen Informatics"/>
        </authorList>
    </citation>
    <scope>NUCLEOTIDE SEQUENCE [LARGE SCALE GENOMIC DNA]</scope>
    <source>
        <strain evidence="2 3">Egypt</strain>
    </source>
</reference>
<evidence type="ECO:0000313" key="4">
    <source>
        <dbReference type="WBParaSite" id="ECPE_0000330601-mRNA-1"/>
    </source>
</evidence>
<dbReference type="InterPro" id="IPR037769">
    <property type="entry name" value="Abr/Bcr"/>
</dbReference>
<dbReference type="InterPro" id="IPR000198">
    <property type="entry name" value="RhoGAP_dom"/>
</dbReference>
<dbReference type="SUPFAM" id="SSF48350">
    <property type="entry name" value="GTPase activation domain, GAP"/>
    <property type="match status" value="1"/>
</dbReference>
<dbReference type="SUPFAM" id="SSF49562">
    <property type="entry name" value="C2 domain (Calcium/lipid-binding domain, CaLB)"/>
    <property type="match status" value="1"/>
</dbReference>
<reference evidence="4" key="1">
    <citation type="submission" date="2016-06" db="UniProtKB">
        <authorList>
            <consortium name="WormBaseParasite"/>
        </authorList>
    </citation>
    <scope>IDENTIFICATION</scope>
</reference>
<dbReference type="GO" id="GO:0005096">
    <property type="term" value="F:GTPase activator activity"/>
    <property type="evidence" value="ECO:0007669"/>
    <property type="project" value="InterPro"/>
</dbReference>
<dbReference type="PANTHER" id="PTHR23182:SF1">
    <property type="entry name" value="RHO GTPASE ACTIVATING PROTEIN AT 1A, ISOFORM E"/>
    <property type="match status" value="1"/>
</dbReference>
<dbReference type="InterPro" id="IPR035892">
    <property type="entry name" value="C2_domain_sf"/>
</dbReference>
<dbReference type="GO" id="GO:0007165">
    <property type="term" value="P:signal transduction"/>
    <property type="evidence" value="ECO:0007669"/>
    <property type="project" value="InterPro"/>
</dbReference>
<accession>A0A183A8L8</accession>
<name>A0A183A8L8_9TREM</name>
<dbReference type="PANTHER" id="PTHR23182">
    <property type="entry name" value="BREAKPOINT CLUSTER REGION PROTEIN BCR"/>
    <property type="match status" value="1"/>
</dbReference>
<dbReference type="PROSITE" id="PS50238">
    <property type="entry name" value="RHOGAP"/>
    <property type="match status" value="1"/>
</dbReference>
<dbReference type="CDD" id="cd00159">
    <property type="entry name" value="RhoGAP"/>
    <property type="match status" value="1"/>
</dbReference>
<keyword evidence="3" id="KW-1185">Reference proteome</keyword>